<dbReference type="AlphaFoldDB" id="A0A4Y3R9F3"/>
<dbReference type="InterPro" id="IPR047589">
    <property type="entry name" value="DUF11_rpt"/>
</dbReference>
<dbReference type="EMBL" id="BJMM01000108">
    <property type="protein sequence ID" value="GEB54321.1"/>
    <property type="molecule type" value="Genomic_DNA"/>
</dbReference>
<comment type="caution">
    <text evidence="3">The sequence shown here is derived from an EMBL/GenBank/DDBJ whole genome shotgun (WGS) entry which is preliminary data.</text>
</comment>
<feature type="compositionally biased region" description="Low complexity" evidence="1">
    <location>
        <begin position="1"/>
        <end position="16"/>
    </location>
</feature>
<feature type="region of interest" description="Disordered" evidence="1">
    <location>
        <begin position="431"/>
        <end position="530"/>
    </location>
</feature>
<feature type="compositionally biased region" description="Basic residues" evidence="1">
    <location>
        <begin position="452"/>
        <end position="477"/>
    </location>
</feature>
<reference evidence="3 4" key="1">
    <citation type="submission" date="2019-06" db="EMBL/GenBank/DDBJ databases">
        <title>Whole genome shotgun sequence of Streptomyces cacaoi subsp. cacaoi NBRC 12748.</title>
        <authorList>
            <person name="Hosoyama A."/>
            <person name="Uohara A."/>
            <person name="Ohji S."/>
            <person name="Ichikawa N."/>
        </authorList>
    </citation>
    <scope>NUCLEOTIDE SEQUENCE [LARGE SCALE GENOMIC DNA]</scope>
    <source>
        <strain evidence="3 4">NBRC 12748</strain>
    </source>
</reference>
<dbReference type="Gene3D" id="2.60.120.200">
    <property type="match status" value="1"/>
</dbReference>
<feature type="compositionally biased region" description="Basic residues" evidence="1">
    <location>
        <begin position="492"/>
        <end position="502"/>
    </location>
</feature>
<dbReference type="InterPro" id="IPR013783">
    <property type="entry name" value="Ig-like_fold"/>
</dbReference>
<dbReference type="Proteomes" id="UP000319210">
    <property type="component" value="Unassembled WGS sequence"/>
</dbReference>
<dbReference type="InterPro" id="IPR055354">
    <property type="entry name" value="DUF7507"/>
</dbReference>
<keyword evidence="4" id="KW-1185">Reference proteome</keyword>
<accession>A0A4Y3R9F3</accession>
<protein>
    <recommendedName>
        <fullName evidence="2">DUF7507 domain-containing protein</fullName>
    </recommendedName>
</protein>
<evidence type="ECO:0000313" key="3">
    <source>
        <dbReference type="EMBL" id="GEB54321.1"/>
    </source>
</evidence>
<evidence type="ECO:0000256" key="1">
    <source>
        <dbReference type="SAM" id="MobiDB-lite"/>
    </source>
</evidence>
<feature type="region of interest" description="Disordered" evidence="1">
    <location>
        <begin position="1"/>
        <end position="23"/>
    </location>
</feature>
<sequence length="530" mass="55180">MQARPTSAPTSSPPGRAIRRSRPARLGLGLLGGLTLLTGLLAPAASAAQPTPTPLVQEDFTGATAPDFTGYGSACLTGAPADSGGPTTGAHPLGGCPPPSEAGGPVPPPGADGHGYLQLTDSKTNQSGAALYNSPVSSQDGLVVSFEQWQYGSVGVWDGEKRPADGISFFLVDGDATLDAPGAFGGSLGYAQKNSADAGRVPGVEKGYLGVGLDVLGNFFNDGEGRGTGCPDDQKSPAGTAFPTISSTGPNMVTLRGPGDGLDGYCFLGATYNGAHSDDQGWESSLPGRLQGPTTEVSDDPVQAERDLEPSKRTVTVEISPAPDPVVTVWIDFHDGKGPQKVLSRPAPGPVPSTYRFGFAGSTGVWTDVHLIRNVVVGKPAPALSLTKSVPDDLPRPLKVGDTVPYSYTVTNTGNTPLTDVTVTDDRLGSVSCPEATLAPGEQGHLHGERDRHRRGRRAGTAGQHRHRHGRARRPGGRPRGGPALAAGERRGRQRHRPQGRRSQREAAARRGVPAVAREQRRPRTPDPRQ</sequence>
<dbReference type="NCBIfam" id="TIGR01451">
    <property type="entry name" value="B_ant_repeat"/>
    <property type="match status" value="1"/>
</dbReference>
<gene>
    <name evidence="3" type="ORF">SCA03_68720</name>
</gene>
<dbReference type="Pfam" id="PF24346">
    <property type="entry name" value="DUF7507"/>
    <property type="match status" value="1"/>
</dbReference>
<organism evidence="3 4">
    <name type="scientific">Streptomyces cacaoi</name>
    <dbReference type="NCBI Taxonomy" id="1898"/>
    <lineage>
        <taxon>Bacteria</taxon>
        <taxon>Bacillati</taxon>
        <taxon>Actinomycetota</taxon>
        <taxon>Actinomycetes</taxon>
        <taxon>Kitasatosporales</taxon>
        <taxon>Streptomycetaceae</taxon>
        <taxon>Streptomyces</taxon>
    </lineage>
</organism>
<feature type="region of interest" description="Disordered" evidence="1">
    <location>
        <begin position="225"/>
        <end position="250"/>
    </location>
</feature>
<evidence type="ECO:0000313" key="4">
    <source>
        <dbReference type="Proteomes" id="UP000319210"/>
    </source>
</evidence>
<feature type="region of interest" description="Disordered" evidence="1">
    <location>
        <begin position="82"/>
        <end position="116"/>
    </location>
</feature>
<dbReference type="Gene3D" id="2.60.40.10">
    <property type="entry name" value="Immunoglobulins"/>
    <property type="match status" value="1"/>
</dbReference>
<feature type="region of interest" description="Disordered" evidence="1">
    <location>
        <begin position="279"/>
        <end position="301"/>
    </location>
</feature>
<dbReference type="SUPFAM" id="SSF49899">
    <property type="entry name" value="Concanavalin A-like lectins/glucanases"/>
    <property type="match status" value="1"/>
</dbReference>
<feature type="compositionally biased region" description="Pro residues" evidence="1">
    <location>
        <begin position="95"/>
        <end position="110"/>
    </location>
</feature>
<dbReference type="RefSeq" id="WP_086814059.1">
    <property type="nucleotide sequence ID" value="NZ_BJMM01000108.1"/>
</dbReference>
<feature type="compositionally biased region" description="Basic and acidic residues" evidence="1">
    <location>
        <begin position="518"/>
        <end position="530"/>
    </location>
</feature>
<name>A0A4Y3R9F3_STRCI</name>
<feature type="domain" description="DUF7507" evidence="2">
    <location>
        <begin position="381"/>
        <end position="444"/>
    </location>
</feature>
<proteinExistence type="predicted"/>
<dbReference type="InterPro" id="IPR013320">
    <property type="entry name" value="ConA-like_dom_sf"/>
</dbReference>
<dbReference type="OrthoDB" id="3225333at2"/>
<evidence type="ECO:0000259" key="2">
    <source>
        <dbReference type="Pfam" id="PF24346"/>
    </source>
</evidence>
<dbReference type="GO" id="GO:0005975">
    <property type="term" value="P:carbohydrate metabolic process"/>
    <property type="evidence" value="ECO:0007669"/>
    <property type="project" value="UniProtKB-ARBA"/>
</dbReference>